<name>A0A1H1SVU2_9ACTN</name>
<sequence>MPSWTGGVTSDVTKLRELGVDLETGVLLDVADDGIDLWLAASPDDVVDFTGTARDATTEMSLTPAPVRAADRVLIVPVARTGWCVTATSGVPLALQPCREGDAAQTWRVIPAGDSGQINLSGPNGELRIDETGLVATGGRTGLQTLPFNR</sequence>
<keyword evidence="2" id="KW-1185">Reference proteome</keyword>
<dbReference type="InterPro" id="IPR035992">
    <property type="entry name" value="Ricin_B-like_lectins"/>
</dbReference>
<evidence type="ECO:0000313" key="2">
    <source>
        <dbReference type="Proteomes" id="UP000198688"/>
    </source>
</evidence>
<accession>A0A1H1SVU2</accession>
<dbReference type="EMBL" id="LT629758">
    <property type="protein sequence ID" value="SDS51933.1"/>
    <property type="molecule type" value="Genomic_DNA"/>
</dbReference>
<dbReference type="Proteomes" id="UP000198688">
    <property type="component" value="Chromosome I"/>
</dbReference>
<dbReference type="AlphaFoldDB" id="A0A1H1SVU2"/>
<organism evidence="1 2">
    <name type="scientific">Actinoplanes derwentensis</name>
    <dbReference type="NCBI Taxonomy" id="113562"/>
    <lineage>
        <taxon>Bacteria</taxon>
        <taxon>Bacillati</taxon>
        <taxon>Actinomycetota</taxon>
        <taxon>Actinomycetes</taxon>
        <taxon>Micromonosporales</taxon>
        <taxon>Micromonosporaceae</taxon>
        <taxon>Actinoplanes</taxon>
    </lineage>
</organism>
<proteinExistence type="predicted"/>
<dbReference type="SUPFAM" id="SSF50370">
    <property type="entry name" value="Ricin B-like lectins"/>
    <property type="match status" value="1"/>
</dbReference>
<evidence type="ECO:0000313" key="1">
    <source>
        <dbReference type="EMBL" id="SDS51933.1"/>
    </source>
</evidence>
<reference evidence="1 2" key="1">
    <citation type="submission" date="2016-10" db="EMBL/GenBank/DDBJ databases">
        <authorList>
            <person name="de Groot N.N."/>
        </authorList>
    </citation>
    <scope>NUCLEOTIDE SEQUENCE [LARGE SCALE GENOMIC DNA]</scope>
    <source>
        <strain evidence="1 2">DSM 43941</strain>
    </source>
</reference>
<protein>
    <recommendedName>
        <fullName evidence="3">Ricin B lectin domain-containing protein</fullName>
    </recommendedName>
</protein>
<gene>
    <name evidence="1" type="ORF">SAMN04489716_0963</name>
</gene>
<evidence type="ECO:0008006" key="3">
    <source>
        <dbReference type="Google" id="ProtNLM"/>
    </source>
</evidence>